<comment type="catalytic activity">
    <reaction evidence="10 12">
        <text>DNA(n) + a 2'-deoxyribonucleoside 5'-triphosphate = DNA(n+1) + diphosphate</text>
        <dbReference type="Rhea" id="RHEA:22508"/>
        <dbReference type="Rhea" id="RHEA-COMP:17339"/>
        <dbReference type="Rhea" id="RHEA-COMP:17340"/>
        <dbReference type="ChEBI" id="CHEBI:33019"/>
        <dbReference type="ChEBI" id="CHEBI:61560"/>
        <dbReference type="ChEBI" id="CHEBI:173112"/>
        <dbReference type="EC" id="2.7.7.7"/>
    </reaction>
</comment>
<dbReference type="SMART" id="SM00475">
    <property type="entry name" value="53EXOc"/>
    <property type="match status" value="1"/>
</dbReference>
<dbReference type="SMART" id="SM00482">
    <property type="entry name" value="POLAc"/>
    <property type="match status" value="1"/>
</dbReference>
<evidence type="ECO:0000256" key="1">
    <source>
        <dbReference type="ARBA" id="ARBA00007705"/>
    </source>
</evidence>
<dbReference type="InterPro" id="IPR043502">
    <property type="entry name" value="DNA/RNA_pol_sf"/>
</dbReference>
<evidence type="ECO:0000256" key="11">
    <source>
        <dbReference type="NCBIfam" id="TIGR00593"/>
    </source>
</evidence>
<protein>
    <recommendedName>
        <fullName evidence="11 12">DNA polymerase I</fullName>
        <ecNumber evidence="11 12">2.7.7.7</ecNumber>
    </recommendedName>
</protein>
<evidence type="ECO:0000256" key="10">
    <source>
        <dbReference type="ARBA" id="ARBA00049244"/>
    </source>
</evidence>
<dbReference type="SMART" id="SM00279">
    <property type="entry name" value="HhH2"/>
    <property type="match status" value="1"/>
</dbReference>
<keyword evidence="6 12" id="KW-0269">Exonuclease</keyword>
<organism evidence="15 16">
    <name type="scientific">Conexibacter stalactiti</name>
    <dbReference type="NCBI Taxonomy" id="1940611"/>
    <lineage>
        <taxon>Bacteria</taxon>
        <taxon>Bacillati</taxon>
        <taxon>Actinomycetota</taxon>
        <taxon>Thermoleophilia</taxon>
        <taxon>Solirubrobacterales</taxon>
        <taxon>Conexibacteraceae</taxon>
        <taxon>Conexibacter</taxon>
    </lineage>
</organism>
<dbReference type="InterPro" id="IPR029060">
    <property type="entry name" value="PIN-like_dom_sf"/>
</dbReference>
<evidence type="ECO:0000256" key="9">
    <source>
        <dbReference type="ARBA" id="ARBA00023204"/>
    </source>
</evidence>
<dbReference type="SUPFAM" id="SSF88723">
    <property type="entry name" value="PIN domain-like"/>
    <property type="match status" value="1"/>
</dbReference>
<evidence type="ECO:0000313" key="16">
    <source>
        <dbReference type="Proteomes" id="UP001284601"/>
    </source>
</evidence>
<keyword evidence="3 12" id="KW-0548">Nucleotidyltransferase</keyword>
<dbReference type="PANTHER" id="PTHR10133:SF27">
    <property type="entry name" value="DNA POLYMERASE NU"/>
    <property type="match status" value="1"/>
</dbReference>
<evidence type="ECO:0000256" key="5">
    <source>
        <dbReference type="ARBA" id="ARBA00022763"/>
    </source>
</evidence>
<dbReference type="InterPro" id="IPR002421">
    <property type="entry name" value="5-3_exonuclease"/>
</dbReference>
<dbReference type="PANTHER" id="PTHR10133">
    <property type="entry name" value="DNA POLYMERASE I"/>
    <property type="match status" value="1"/>
</dbReference>
<dbReference type="InterPro" id="IPR020046">
    <property type="entry name" value="5-3_exonucl_a-hlix_arch_N"/>
</dbReference>
<keyword evidence="7 12" id="KW-0239">DNA-directed DNA polymerase</keyword>
<dbReference type="Gene3D" id="3.30.420.10">
    <property type="entry name" value="Ribonuclease H-like superfamily/Ribonuclease H"/>
    <property type="match status" value="1"/>
</dbReference>
<keyword evidence="8 12" id="KW-0238">DNA-binding</keyword>
<evidence type="ECO:0000259" key="13">
    <source>
        <dbReference type="SMART" id="SM00475"/>
    </source>
</evidence>
<evidence type="ECO:0000313" key="15">
    <source>
        <dbReference type="EMBL" id="MDW5595962.1"/>
    </source>
</evidence>
<comment type="caution">
    <text evidence="15">The sequence shown here is derived from an EMBL/GenBank/DDBJ whole genome shotgun (WGS) entry which is preliminary data.</text>
</comment>
<dbReference type="PROSITE" id="PS00447">
    <property type="entry name" value="DNA_POLYMERASE_A"/>
    <property type="match status" value="1"/>
</dbReference>
<dbReference type="Proteomes" id="UP001284601">
    <property type="component" value="Unassembled WGS sequence"/>
</dbReference>
<keyword evidence="2 12" id="KW-0808">Transferase</keyword>
<keyword evidence="6 12" id="KW-0540">Nuclease</keyword>
<dbReference type="GO" id="GO:0003887">
    <property type="term" value="F:DNA-directed DNA polymerase activity"/>
    <property type="evidence" value="ECO:0007669"/>
    <property type="project" value="UniProtKB-EC"/>
</dbReference>
<keyword evidence="4 12" id="KW-0235">DNA replication</keyword>
<reference evidence="16" key="1">
    <citation type="submission" date="2023-07" db="EMBL/GenBank/DDBJ databases">
        <title>Conexibacter stalactiti sp. nov., isolated from stalactites in a lava cave and emended description of the genus Conexibacter.</title>
        <authorList>
            <person name="Lee S.D."/>
        </authorList>
    </citation>
    <scope>NUCLEOTIDE SEQUENCE [LARGE SCALE GENOMIC DNA]</scope>
    <source>
        <strain evidence="16">KCTC 39840</strain>
    </source>
</reference>
<dbReference type="InterPro" id="IPR012337">
    <property type="entry name" value="RNaseH-like_sf"/>
</dbReference>
<dbReference type="InterPro" id="IPR019760">
    <property type="entry name" value="DNA-dir_DNA_pol_A_CS"/>
</dbReference>
<dbReference type="Gene3D" id="3.40.50.1010">
    <property type="entry name" value="5'-nuclease"/>
    <property type="match status" value="1"/>
</dbReference>
<dbReference type="Gene3D" id="1.20.1060.10">
    <property type="entry name" value="Taq DNA Polymerase, Chain T, domain 4"/>
    <property type="match status" value="1"/>
</dbReference>
<gene>
    <name evidence="12 15" type="primary">polA</name>
    <name evidence="15" type="ORF">R7226_16555</name>
</gene>
<dbReference type="SUPFAM" id="SSF47807">
    <property type="entry name" value="5' to 3' exonuclease, C-terminal subdomain"/>
    <property type="match status" value="1"/>
</dbReference>
<name>A0ABU4HRM5_9ACTN</name>
<feature type="domain" description="5'-3' exonuclease" evidence="13">
    <location>
        <begin position="7"/>
        <end position="268"/>
    </location>
</feature>
<dbReference type="InterPro" id="IPR020045">
    <property type="entry name" value="DNA_polI_H3TH"/>
</dbReference>
<dbReference type="EMBL" id="JAWSTH010000044">
    <property type="protein sequence ID" value="MDW5595962.1"/>
    <property type="molecule type" value="Genomic_DNA"/>
</dbReference>
<keyword evidence="16" id="KW-1185">Reference proteome</keyword>
<keyword evidence="5 12" id="KW-0227">DNA damage</keyword>
<evidence type="ECO:0000256" key="8">
    <source>
        <dbReference type="ARBA" id="ARBA00023125"/>
    </source>
</evidence>
<evidence type="ECO:0000256" key="12">
    <source>
        <dbReference type="RuleBase" id="RU004460"/>
    </source>
</evidence>
<dbReference type="InterPro" id="IPR008918">
    <property type="entry name" value="HhH2"/>
</dbReference>
<sequence>MATPSDTHDDLFLIDGNSLAYRAFFALPESIATSTGFPTNAIFGFASMLVKLLTEYGARATIVAWDRGHSGRREVYPEYKAQRSSRPDLFKQQWPHLEPLVDAFGYANVSLEGFEADDVIASIAERAKASGIPVKIVTGDRDSFQLVDRGVEIMATARGITETRTYDRQGVIDRYGIPPELVPDFIGLKGDTSDNIPGVPGIGDKTAAQLLNQFGDLEGVLANAETIRATRRRENLIAHAEDARISKQLATMRRDLVVDVDVEAVASARPDRSRLRDVFREFELRDPLRRLEEALADSDDEAAPRPAAEQAIAVAVRRDGAPAELATLAPAGAEIALAAREPEKPDDALFGETEAWRFGAYAGGDALAGECGAGGDGVKAGPEVLAAALGERAALAHDAKALGAVPATLVHDTLIAAYLLDPARRGYPLAELTEERGIAADVDDPAAADAVLVHALAAAQRPQLQERELVRLMDEIELPLVRVLRQMETAGLKLDRALLATIRERVKDEVVGLEREIFALTGEEFVIGSPQQLGAILFEKLELSRKRRGKTGYSTDARVLQSIRHEHPVIEKIERWRELTKLESTYLAALPELADAGDRIHTTFSQVVAATGRLSSTNPNLQNIPIRTPLGREIRACFIAEPGNVLISADYSQVELRVLAHIAGEEVLKEIFRRGEDVHTATAASILGVDPEQLDAGSRSKAKMVNYGIVYGLSAFGLADRLQIPREEAQEFIDRYLDGFPAVREFIRATIEQATDQGYVTTLMGRRRQIPELRARNFQMRQLGERLAVNTVIQGTAADVIKLAMVNADRALRESGMATRLILQIHDELLFEGPAEEAERARDLVVPMMTDALVLDPPLVVDAGIGPNWLDAK</sequence>
<dbReference type="Pfam" id="PF02739">
    <property type="entry name" value="5_3_exonuc_N"/>
    <property type="match status" value="1"/>
</dbReference>
<dbReference type="InterPro" id="IPR001098">
    <property type="entry name" value="DNA-dir_DNA_pol_A_palm_dom"/>
</dbReference>
<dbReference type="CDD" id="cd09898">
    <property type="entry name" value="H3TH_53EXO"/>
    <property type="match status" value="1"/>
</dbReference>
<reference evidence="15 16" key="2">
    <citation type="submission" date="2023-10" db="EMBL/GenBank/DDBJ databases">
        <authorList>
            <person name="Han X.F."/>
        </authorList>
    </citation>
    <scope>NUCLEOTIDE SEQUENCE [LARGE SCALE GENOMIC DNA]</scope>
    <source>
        <strain evidence="15 16">KCTC 39840</strain>
    </source>
</reference>
<dbReference type="InterPro" id="IPR018320">
    <property type="entry name" value="DNA_polymerase_1"/>
</dbReference>
<evidence type="ECO:0000256" key="2">
    <source>
        <dbReference type="ARBA" id="ARBA00022679"/>
    </source>
</evidence>
<proteinExistence type="inferred from homology"/>
<dbReference type="SUPFAM" id="SSF53098">
    <property type="entry name" value="Ribonuclease H-like"/>
    <property type="match status" value="1"/>
</dbReference>
<dbReference type="CDD" id="cd09859">
    <property type="entry name" value="PIN_53EXO"/>
    <property type="match status" value="1"/>
</dbReference>
<accession>A0ABU4HRM5</accession>
<evidence type="ECO:0000256" key="3">
    <source>
        <dbReference type="ARBA" id="ARBA00022695"/>
    </source>
</evidence>
<dbReference type="InterPro" id="IPR036279">
    <property type="entry name" value="5-3_exonuclease_C_sf"/>
</dbReference>
<feature type="domain" description="DNA-directed DNA polymerase family A palm" evidence="14">
    <location>
        <begin position="631"/>
        <end position="837"/>
    </location>
</feature>
<dbReference type="InterPro" id="IPR002298">
    <property type="entry name" value="DNA_polymerase_A"/>
</dbReference>
<dbReference type="InterPro" id="IPR036397">
    <property type="entry name" value="RNaseH_sf"/>
</dbReference>
<evidence type="ECO:0000256" key="4">
    <source>
        <dbReference type="ARBA" id="ARBA00022705"/>
    </source>
</evidence>
<evidence type="ECO:0000256" key="6">
    <source>
        <dbReference type="ARBA" id="ARBA00022839"/>
    </source>
</evidence>
<dbReference type="NCBIfam" id="NF004397">
    <property type="entry name" value="PRK05755.1"/>
    <property type="match status" value="1"/>
</dbReference>
<dbReference type="CDD" id="cd08637">
    <property type="entry name" value="DNA_pol_A_pol_I_C"/>
    <property type="match status" value="1"/>
</dbReference>
<dbReference type="EC" id="2.7.7.7" evidence="11 12"/>
<dbReference type="Gene3D" id="3.30.70.370">
    <property type="match status" value="1"/>
</dbReference>
<evidence type="ECO:0000256" key="7">
    <source>
        <dbReference type="ARBA" id="ARBA00022932"/>
    </source>
</evidence>
<dbReference type="PRINTS" id="PR00868">
    <property type="entry name" value="DNAPOLI"/>
</dbReference>
<keyword evidence="12" id="KW-0378">Hydrolase</keyword>
<dbReference type="SUPFAM" id="SSF56672">
    <property type="entry name" value="DNA/RNA polymerases"/>
    <property type="match status" value="1"/>
</dbReference>
<evidence type="ECO:0000259" key="14">
    <source>
        <dbReference type="SMART" id="SM00482"/>
    </source>
</evidence>
<dbReference type="Pfam" id="PF01367">
    <property type="entry name" value="5_3_exonuc"/>
    <property type="match status" value="1"/>
</dbReference>
<keyword evidence="9 12" id="KW-0234">DNA repair</keyword>
<dbReference type="Pfam" id="PF00476">
    <property type="entry name" value="DNA_pol_A"/>
    <property type="match status" value="1"/>
</dbReference>
<dbReference type="RefSeq" id="WP_318598308.1">
    <property type="nucleotide sequence ID" value="NZ_JAWSTH010000044.1"/>
</dbReference>
<comment type="similarity">
    <text evidence="1 12">Belongs to the DNA polymerase type-A family.</text>
</comment>
<dbReference type="NCBIfam" id="TIGR00593">
    <property type="entry name" value="pola"/>
    <property type="match status" value="1"/>
</dbReference>
<comment type="function">
    <text evidence="12">In addition to polymerase activity, this DNA polymerase exhibits 5'-3' exonuclease activity.</text>
</comment>
<dbReference type="Gene3D" id="1.10.150.20">
    <property type="entry name" value="5' to 3' exonuclease, C-terminal subdomain"/>
    <property type="match status" value="2"/>
</dbReference>